<dbReference type="HOGENOM" id="CLU_2270170_0_0_1"/>
<dbReference type="Proteomes" id="UP000017559">
    <property type="component" value="Unassembled WGS sequence"/>
</dbReference>
<accession>V2YEU2</accession>
<dbReference type="OrthoDB" id="2789670at2759"/>
<reference evidence="1 2" key="1">
    <citation type="journal article" date="2014" name="BMC Genomics">
        <title>Genome and secretome analysis of the hemibiotrophic fungal pathogen, Moniliophthora roreri, which causes frosty pod rot disease of cacao: mechanisms of the biotrophic and necrotrophic phases.</title>
        <authorList>
            <person name="Meinhardt L.W."/>
            <person name="Costa G.G.L."/>
            <person name="Thomazella D.P.T."/>
            <person name="Teixeira P.J.P.L."/>
            <person name="Carazzolle M.F."/>
            <person name="Schuster S.C."/>
            <person name="Carlson J.E."/>
            <person name="Guiltinan M.J."/>
            <person name="Mieczkowski P."/>
            <person name="Farmer A."/>
            <person name="Ramaraj T."/>
            <person name="Crozier J."/>
            <person name="Davis R.E."/>
            <person name="Shao J."/>
            <person name="Melnick R.L."/>
            <person name="Pereira G.A.G."/>
            <person name="Bailey B.A."/>
        </authorList>
    </citation>
    <scope>NUCLEOTIDE SEQUENCE [LARGE SCALE GENOMIC DNA]</scope>
    <source>
        <strain evidence="1 2">MCA 2997</strain>
    </source>
</reference>
<name>V2YEU2_MONRO</name>
<organism evidence="1 2">
    <name type="scientific">Moniliophthora roreri (strain MCA 2997)</name>
    <name type="common">Cocoa frosty pod rot fungus</name>
    <name type="synonym">Crinipellis roreri</name>
    <dbReference type="NCBI Taxonomy" id="1381753"/>
    <lineage>
        <taxon>Eukaryota</taxon>
        <taxon>Fungi</taxon>
        <taxon>Dikarya</taxon>
        <taxon>Basidiomycota</taxon>
        <taxon>Agaricomycotina</taxon>
        <taxon>Agaricomycetes</taxon>
        <taxon>Agaricomycetidae</taxon>
        <taxon>Agaricales</taxon>
        <taxon>Marasmiineae</taxon>
        <taxon>Marasmiaceae</taxon>
        <taxon>Moniliophthora</taxon>
    </lineage>
</organism>
<protein>
    <submittedName>
        <fullName evidence="1">Uncharacterized protein</fullName>
    </submittedName>
</protein>
<feature type="non-terminal residue" evidence="1">
    <location>
        <position position="1"/>
    </location>
</feature>
<dbReference type="EMBL" id="AWSO01000466">
    <property type="protein sequence ID" value="ESK90194.1"/>
    <property type="molecule type" value="Genomic_DNA"/>
</dbReference>
<comment type="caution">
    <text evidence="1">The sequence shown here is derived from an EMBL/GenBank/DDBJ whole genome shotgun (WGS) entry which is preliminary data.</text>
</comment>
<sequence>AMSQDPTLFKDPENFISDCFLAKGMTQGHDQNSDSLVSLTWGFSCRSCTLAVYSIGKKVMPDGNEVNIQANFITYEIFLHPASFPCSITPQSHEAQVLINGLS</sequence>
<dbReference type="KEGG" id="mrr:Moror_7759"/>
<dbReference type="AlphaFoldDB" id="V2YEU2"/>
<gene>
    <name evidence="1" type="ORF">Moror_7759</name>
</gene>
<proteinExistence type="predicted"/>
<evidence type="ECO:0000313" key="1">
    <source>
        <dbReference type="EMBL" id="ESK90194.1"/>
    </source>
</evidence>
<keyword evidence="2" id="KW-1185">Reference proteome</keyword>
<evidence type="ECO:0000313" key="2">
    <source>
        <dbReference type="Proteomes" id="UP000017559"/>
    </source>
</evidence>